<dbReference type="Proteomes" id="UP000322873">
    <property type="component" value="Unassembled WGS sequence"/>
</dbReference>
<proteinExistence type="predicted"/>
<feature type="compositionally biased region" description="Low complexity" evidence="1">
    <location>
        <begin position="175"/>
        <end position="188"/>
    </location>
</feature>
<dbReference type="VEuPathDB" id="FungiDB:MFRU_017g01500"/>
<organism evidence="2 3">
    <name type="scientific">Monilinia fructicola</name>
    <name type="common">Brown rot fungus</name>
    <name type="synonym">Ciboria fructicola</name>
    <dbReference type="NCBI Taxonomy" id="38448"/>
    <lineage>
        <taxon>Eukaryota</taxon>
        <taxon>Fungi</taxon>
        <taxon>Dikarya</taxon>
        <taxon>Ascomycota</taxon>
        <taxon>Pezizomycotina</taxon>
        <taxon>Leotiomycetes</taxon>
        <taxon>Helotiales</taxon>
        <taxon>Sclerotiniaceae</taxon>
        <taxon>Monilinia</taxon>
    </lineage>
</organism>
<dbReference type="EMBL" id="VICG01000009">
    <property type="protein sequence ID" value="KAA8568994.1"/>
    <property type="molecule type" value="Genomic_DNA"/>
</dbReference>
<evidence type="ECO:0000256" key="1">
    <source>
        <dbReference type="SAM" id="MobiDB-lite"/>
    </source>
</evidence>
<sequence>MAPSKHGSKAAINMNNDGQILNGSQDSAGVHSRDQPLRRYEATNLNVSGEPPRAQPPAGLGVINAGVTTGQLAINHRVNVYNRSSRQSVVSSGSGDAPACALNPPQSQFVIPQNQMDQATLRPTRVDSRQASVIYRPADLQSELRNRQQFQSQGSASTVYVPIHINSPENHSTLSFQPSPSVLSNSSSAYQPSLLGTPNQSARGPNFPAYPPSSKMYSNRPGNWNGIREAEAQEEIRNPRVNQLTMLISVKIQNGAEQEWIKQCKRQARESIKMRRFDWDLLLDKRQGAAQFQGYIEPHDLEMALSQLNMDTMDTTAPAYLAQDQWAKTQLRKIGKTCNRGCRWNRVKGGYRCDAGFHWATDYMVSQGLGEVIYFLPSGRDARAVPAGFPNQPAWYVPPGCDRPRPVLPPGFKSILKKY</sequence>
<feature type="region of interest" description="Disordered" evidence="1">
    <location>
        <begin position="1"/>
        <end position="34"/>
    </location>
</feature>
<feature type="compositionally biased region" description="Polar residues" evidence="1">
    <location>
        <begin position="189"/>
        <end position="203"/>
    </location>
</feature>
<dbReference type="AlphaFoldDB" id="A0A5M9JHS7"/>
<comment type="caution">
    <text evidence="2">The sequence shown here is derived from an EMBL/GenBank/DDBJ whole genome shotgun (WGS) entry which is preliminary data.</text>
</comment>
<gene>
    <name evidence="2" type="ORF">EYC84_007963</name>
</gene>
<accession>A0A5M9JHS7</accession>
<feature type="compositionally biased region" description="Polar residues" evidence="1">
    <location>
        <begin position="13"/>
        <end position="27"/>
    </location>
</feature>
<evidence type="ECO:0000313" key="3">
    <source>
        <dbReference type="Proteomes" id="UP000322873"/>
    </source>
</evidence>
<keyword evidence="3" id="KW-1185">Reference proteome</keyword>
<name>A0A5M9JHS7_MONFR</name>
<feature type="region of interest" description="Disordered" evidence="1">
    <location>
        <begin position="171"/>
        <end position="206"/>
    </location>
</feature>
<protein>
    <submittedName>
        <fullName evidence="2">Uncharacterized protein</fullName>
    </submittedName>
</protein>
<reference evidence="2 3" key="1">
    <citation type="submission" date="2019-06" db="EMBL/GenBank/DDBJ databases">
        <title>Genome Sequence of the Brown Rot Fungal Pathogen Monilinia fructicola.</title>
        <authorList>
            <person name="De Miccolis Angelini R.M."/>
            <person name="Landi L."/>
            <person name="Abate D."/>
            <person name="Pollastro S."/>
            <person name="Romanazzi G."/>
            <person name="Faretra F."/>
        </authorList>
    </citation>
    <scope>NUCLEOTIDE SEQUENCE [LARGE SCALE GENOMIC DNA]</scope>
    <source>
        <strain evidence="2 3">Mfrc123</strain>
    </source>
</reference>
<evidence type="ECO:0000313" key="2">
    <source>
        <dbReference type="EMBL" id="KAA8568994.1"/>
    </source>
</evidence>